<name>A0A1G4G7B5_9BACT</name>
<dbReference type="AlphaFoldDB" id="A0A1G4G7B5"/>
<evidence type="ECO:0000256" key="6">
    <source>
        <dbReference type="SAM" id="Phobius"/>
    </source>
</evidence>
<keyword evidence="4 6" id="KW-1133">Transmembrane helix</keyword>
<gene>
    <name evidence="7" type="primary">dinF</name>
    <name evidence="7" type="ORF">ING2E5A_1609</name>
</gene>
<dbReference type="PANTHER" id="PTHR42893:SF46">
    <property type="entry name" value="PROTEIN DETOXIFICATION 44, CHLOROPLASTIC"/>
    <property type="match status" value="1"/>
</dbReference>
<comment type="subcellular location">
    <subcellularLocation>
        <location evidence="1">Membrane</location>
        <topology evidence="1">Multi-pass membrane protein</topology>
    </subcellularLocation>
</comment>
<proteinExistence type="inferred from homology"/>
<dbReference type="InterPro" id="IPR002528">
    <property type="entry name" value="MATE_fam"/>
</dbReference>
<feature type="transmembrane region" description="Helical" evidence="6">
    <location>
        <begin position="154"/>
        <end position="178"/>
    </location>
</feature>
<dbReference type="STRING" id="1642646.ING2E5A_1609"/>
<accession>A0A1G4G7B5</accession>
<dbReference type="CDD" id="cd13136">
    <property type="entry name" value="MATE_DinF_like"/>
    <property type="match status" value="1"/>
</dbReference>
<evidence type="ECO:0000313" key="7">
    <source>
        <dbReference type="EMBL" id="SCM58002.1"/>
    </source>
</evidence>
<feature type="transmembrane region" description="Helical" evidence="6">
    <location>
        <begin position="346"/>
        <end position="368"/>
    </location>
</feature>
<comment type="similarity">
    <text evidence="2">Belongs to the multi antimicrobial extrusion (MATE) (TC 2.A.66.1) family.</text>
</comment>
<reference evidence="7 8" key="1">
    <citation type="submission" date="2016-08" db="EMBL/GenBank/DDBJ databases">
        <authorList>
            <person name="Seilhamer J.J."/>
        </authorList>
    </citation>
    <scope>NUCLEOTIDE SEQUENCE [LARGE SCALE GENOMIC DNA]</scope>
    <source>
        <strain evidence="7">ING2-E5A</strain>
    </source>
</reference>
<feature type="transmembrane region" description="Helical" evidence="6">
    <location>
        <begin position="82"/>
        <end position="104"/>
    </location>
</feature>
<feature type="transmembrane region" description="Helical" evidence="6">
    <location>
        <begin position="36"/>
        <end position="56"/>
    </location>
</feature>
<dbReference type="RefSeq" id="WP_071136909.1">
    <property type="nucleotide sequence ID" value="NZ_DUQN01000086.1"/>
</dbReference>
<feature type="transmembrane region" description="Helical" evidence="6">
    <location>
        <begin position="235"/>
        <end position="253"/>
    </location>
</feature>
<dbReference type="Proteomes" id="UP000178485">
    <property type="component" value="Chromosome i"/>
</dbReference>
<keyword evidence="5 6" id="KW-0472">Membrane</keyword>
<organism evidence="7 8">
    <name type="scientific">Petrimonas mucosa</name>
    <dbReference type="NCBI Taxonomy" id="1642646"/>
    <lineage>
        <taxon>Bacteria</taxon>
        <taxon>Pseudomonadati</taxon>
        <taxon>Bacteroidota</taxon>
        <taxon>Bacteroidia</taxon>
        <taxon>Bacteroidales</taxon>
        <taxon>Dysgonomonadaceae</taxon>
        <taxon>Petrimonas</taxon>
    </lineage>
</organism>
<feature type="transmembrane region" description="Helical" evidence="6">
    <location>
        <begin position="12"/>
        <end position="30"/>
    </location>
</feature>
<evidence type="ECO:0000256" key="4">
    <source>
        <dbReference type="ARBA" id="ARBA00022989"/>
    </source>
</evidence>
<dbReference type="InterPro" id="IPR044644">
    <property type="entry name" value="DinF-like"/>
</dbReference>
<evidence type="ECO:0000256" key="3">
    <source>
        <dbReference type="ARBA" id="ARBA00022692"/>
    </source>
</evidence>
<sequence>MDKKIFRLALPNIITNITVPLLGMIDIAIAGHLGSAVYIGAVALGANIFNMIYWNFGFIRMSSSGFAAQAYGARNFTEAMNVLIRSLIVGMGIGLLILLLQYPIGKFAISLIQSGEESRAAVETYFRMCIWSAPAVLATYAFKGFFIGMQNAKTPMVIAILNNLLNIALSATFVFGFGMKVKGIALGTMLSQVITLAVCILMWLKFYGRLRRYIVGPSILDVKALRSYFRVNGDVFVRTFLLTLVTTFFTFVSSGMGDLILAANALLMQFFMFFSYFMDGFAYAGEALTGRYLGAKNRVLLVHMLKRLFFWGFIVSGFAVVVYLFFPDPILRLLTNDKEVIAVARSFLFWTVLIPITGFAAFLWDGVFIGATASKAMRNAMILAAIVFFACYYLTTPLLGNNGLWLAFILYLSVRGITQTVWARKSLRLG</sequence>
<dbReference type="KEGG" id="pmuc:ING2E5A_1609"/>
<dbReference type="GO" id="GO:0042910">
    <property type="term" value="F:xenobiotic transmembrane transporter activity"/>
    <property type="evidence" value="ECO:0007669"/>
    <property type="project" value="InterPro"/>
</dbReference>
<feature type="transmembrane region" description="Helical" evidence="6">
    <location>
        <begin position="380"/>
        <end position="399"/>
    </location>
</feature>
<keyword evidence="3 6" id="KW-0812">Transmembrane</keyword>
<dbReference type="GO" id="GO:0015297">
    <property type="term" value="F:antiporter activity"/>
    <property type="evidence" value="ECO:0007669"/>
    <property type="project" value="InterPro"/>
</dbReference>
<keyword evidence="8" id="KW-1185">Reference proteome</keyword>
<feature type="transmembrane region" description="Helical" evidence="6">
    <location>
        <begin position="124"/>
        <end position="142"/>
    </location>
</feature>
<feature type="transmembrane region" description="Helical" evidence="6">
    <location>
        <begin position="184"/>
        <end position="204"/>
    </location>
</feature>
<dbReference type="NCBIfam" id="TIGR00797">
    <property type="entry name" value="matE"/>
    <property type="match status" value="1"/>
</dbReference>
<dbReference type="GO" id="GO:0005886">
    <property type="term" value="C:plasma membrane"/>
    <property type="evidence" value="ECO:0007669"/>
    <property type="project" value="TreeGrafter"/>
</dbReference>
<feature type="transmembrane region" description="Helical" evidence="6">
    <location>
        <begin position="308"/>
        <end position="326"/>
    </location>
</feature>
<dbReference type="PANTHER" id="PTHR42893">
    <property type="entry name" value="PROTEIN DETOXIFICATION 44, CHLOROPLASTIC-RELATED"/>
    <property type="match status" value="1"/>
</dbReference>
<evidence type="ECO:0000313" key="8">
    <source>
        <dbReference type="Proteomes" id="UP000178485"/>
    </source>
</evidence>
<protein>
    <submittedName>
        <fullName evidence="7">DNA-damage-inducible protein F</fullName>
    </submittedName>
</protein>
<dbReference type="EMBL" id="LT608328">
    <property type="protein sequence ID" value="SCM58002.1"/>
    <property type="molecule type" value="Genomic_DNA"/>
</dbReference>
<dbReference type="Pfam" id="PF01554">
    <property type="entry name" value="MatE"/>
    <property type="match status" value="2"/>
</dbReference>
<feature type="transmembrane region" description="Helical" evidence="6">
    <location>
        <begin position="405"/>
        <end position="423"/>
    </location>
</feature>
<evidence type="ECO:0000256" key="2">
    <source>
        <dbReference type="ARBA" id="ARBA00010199"/>
    </source>
</evidence>
<evidence type="ECO:0000256" key="1">
    <source>
        <dbReference type="ARBA" id="ARBA00004141"/>
    </source>
</evidence>
<evidence type="ECO:0000256" key="5">
    <source>
        <dbReference type="ARBA" id="ARBA00023136"/>
    </source>
</evidence>